<evidence type="ECO:0000313" key="5">
    <source>
        <dbReference type="EMBL" id="SNS35669.1"/>
    </source>
</evidence>
<gene>
    <name evidence="5" type="ORF">SAMN06893096_103358</name>
</gene>
<keyword evidence="2 5" id="KW-0238">DNA-binding</keyword>
<evidence type="ECO:0000256" key="3">
    <source>
        <dbReference type="ARBA" id="ARBA00023163"/>
    </source>
</evidence>
<sequence>MPTTRHVVPAPLRPFVAAAYGYRVPANPAGVHRGLPSRHLTLVVELAGPLRVDGPGPAVAAHAVVGGLHTRPALIDATRPQDGLQYALTPSAAGALLGVPAAELAGRTVDLADLLGRDADRLVEDLTAAAGWPQRFARLDAALLDRLPARPVPVPPEVREAWRLVHRSAGRCRVEDVAAHVGWSRRHLAERFRLATGLTPKQAARVARFEAARRLLTGPGRPPLAEVAARCGYADQPHLAREWKALAGCSVGTWLREELPFVHDGEADGTAPSRA</sequence>
<dbReference type="InterPro" id="IPR009057">
    <property type="entry name" value="Homeodomain-like_sf"/>
</dbReference>
<evidence type="ECO:0000256" key="1">
    <source>
        <dbReference type="ARBA" id="ARBA00023015"/>
    </source>
</evidence>
<dbReference type="Gene3D" id="1.10.10.60">
    <property type="entry name" value="Homeodomain-like"/>
    <property type="match status" value="1"/>
</dbReference>
<keyword evidence="3" id="KW-0804">Transcription</keyword>
<reference evidence="6" key="1">
    <citation type="submission" date="2017-06" db="EMBL/GenBank/DDBJ databases">
        <authorList>
            <person name="Varghese N."/>
            <person name="Submissions S."/>
        </authorList>
    </citation>
    <scope>NUCLEOTIDE SEQUENCE [LARGE SCALE GENOMIC DNA]</scope>
    <source>
        <strain evidence="6">DSM 46839</strain>
    </source>
</reference>
<keyword evidence="6" id="KW-1185">Reference proteome</keyword>
<dbReference type="GO" id="GO:0043565">
    <property type="term" value="F:sequence-specific DNA binding"/>
    <property type="evidence" value="ECO:0007669"/>
    <property type="project" value="InterPro"/>
</dbReference>
<dbReference type="Pfam" id="PF12833">
    <property type="entry name" value="HTH_18"/>
    <property type="match status" value="1"/>
</dbReference>
<organism evidence="5 6">
    <name type="scientific">Geodermatophilus pulveris</name>
    <dbReference type="NCBI Taxonomy" id="1564159"/>
    <lineage>
        <taxon>Bacteria</taxon>
        <taxon>Bacillati</taxon>
        <taxon>Actinomycetota</taxon>
        <taxon>Actinomycetes</taxon>
        <taxon>Geodermatophilales</taxon>
        <taxon>Geodermatophilaceae</taxon>
        <taxon>Geodermatophilus</taxon>
    </lineage>
</organism>
<dbReference type="GO" id="GO:0003700">
    <property type="term" value="F:DNA-binding transcription factor activity"/>
    <property type="evidence" value="ECO:0007669"/>
    <property type="project" value="InterPro"/>
</dbReference>
<evidence type="ECO:0000259" key="4">
    <source>
        <dbReference type="PROSITE" id="PS01124"/>
    </source>
</evidence>
<dbReference type="Proteomes" id="UP000198373">
    <property type="component" value="Unassembled WGS sequence"/>
</dbReference>
<dbReference type="AlphaFoldDB" id="A0A239DTV2"/>
<name>A0A239DTV2_9ACTN</name>
<dbReference type="InterPro" id="IPR050204">
    <property type="entry name" value="AraC_XylS_family_regulators"/>
</dbReference>
<protein>
    <submittedName>
        <fullName evidence="5">AraC-type DNA-binding protein</fullName>
    </submittedName>
</protein>
<dbReference type="RefSeq" id="WP_218822295.1">
    <property type="nucleotide sequence ID" value="NZ_FZOO01000003.1"/>
</dbReference>
<accession>A0A239DTV2</accession>
<dbReference type="PANTHER" id="PTHR46796">
    <property type="entry name" value="HTH-TYPE TRANSCRIPTIONAL ACTIVATOR RHAS-RELATED"/>
    <property type="match status" value="1"/>
</dbReference>
<dbReference type="PANTHER" id="PTHR46796:SF15">
    <property type="entry name" value="BLL1074 PROTEIN"/>
    <property type="match status" value="1"/>
</dbReference>
<evidence type="ECO:0000313" key="6">
    <source>
        <dbReference type="Proteomes" id="UP000198373"/>
    </source>
</evidence>
<evidence type="ECO:0000256" key="2">
    <source>
        <dbReference type="ARBA" id="ARBA00023125"/>
    </source>
</evidence>
<dbReference type="EMBL" id="FZOO01000003">
    <property type="protein sequence ID" value="SNS35669.1"/>
    <property type="molecule type" value="Genomic_DNA"/>
</dbReference>
<keyword evidence="1" id="KW-0805">Transcription regulation</keyword>
<proteinExistence type="predicted"/>
<feature type="domain" description="HTH araC/xylS-type" evidence="4">
    <location>
        <begin position="159"/>
        <end position="257"/>
    </location>
</feature>
<dbReference type="PROSITE" id="PS01124">
    <property type="entry name" value="HTH_ARAC_FAMILY_2"/>
    <property type="match status" value="1"/>
</dbReference>
<dbReference type="SUPFAM" id="SSF46689">
    <property type="entry name" value="Homeodomain-like"/>
    <property type="match status" value="1"/>
</dbReference>
<dbReference type="InterPro" id="IPR018060">
    <property type="entry name" value="HTH_AraC"/>
</dbReference>
<dbReference type="SMART" id="SM00342">
    <property type="entry name" value="HTH_ARAC"/>
    <property type="match status" value="1"/>
</dbReference>